<evidence type="ECO:0000313" key="2">
    <source>
        <dbReference type="Proteomes" id="UP000324222"/>
    </source>
</evidence>
<dbReference type="Proteomes" id="UP000324222">
    <property type="component" value="Unassembled WGS sequence"/>
</dbReference>
<dbReference type="AlphaFoldDB" id="A0A5B7G0G2"/>
<protein>
    <submittedName>
        <fullName evidence="1">Uncharacterized protein</fullName>
    </submittedName>
</protein>
<dbReference type="EMBL" id="VSRR010010840">
    <property type="protein sequence ID" value="MPC52382.1"/>
    <property type="molecule type" value="Genomic_DNA"/>
</dbReference>
<sequence length="62" mass="7175">MIVSCVGNTLTTNYTVWAGQTQYEPHHCPEWLIRSQEKVSDFKNVTKRDENARNSHITSSHQ</sequence>
<accession>A0A5B7G0G2</accession>
<evidence type="ECO:0000313" key="1">
    <source>
        <dbReference type="EMBL" id="MPC52382.1"/>
    </source>
</evidence>
<gene>
    <name evidence="1" type="ORF">E2C01_046250</name>
</gene>
<reference evidence="1 2" key="1">
    <citation type="submission" date="2019-05" db="EMBL/GenBank/DDBJ databases">
        <title>Another draft genome of Portunus trituberculatus and its Hox gene families provides insights of decapod evolution.</title>
        <authorList>
            <person name="Jeong J.-H."/>
            <person name="Song I."/>
            <person name="Kim S."/>
            <person name="Choi T."/>
            <person name="Kim D."/>
            <person name="Ryu S."/>
            <person name="Kim W."/>
        </authorList>
    </citation>
    <scope>NUCLEOTIDE SEQUENCE [LARGE SCALE GENOMIC DNA]</scope>
    <source>
        <tissue evidence="1">Muscle</tissue>
    </source>
</reference>
<proteinExistence type="predicted"/>
<comment type="caution">
    <text evidence="1">The sequence shown here is derived from an EMBL/GenBank/DDBJ whole genome shotgun (WGS) entry which is preliminary data.</text>
</comment>
<keyword evidence="2" id="KW-1185">Reference proteome</keyword>
<name>A0A5B7G0G2_PORTR</name>
<organism evidence="1 2">
    <name type="scientific">Portunus trituberculatus</name>
    <name type="common">Swimming crab</name>
    <name type="synonym">Neptunus trituberculatus</name>
    <dbReference type="NCBI Taxonomy" id="210409"/>
    <lineage>
        <taxon>Eukaryota</taxon>
        <taxon>Metazoa</taxon>
        <taxon>Ecdysozoa</taxon>
        <taxon>Arthropoda</taxon>
        <taxon>Crustacea</taxon>
        <taxon>Multicrustacea</taxon>
        <taxon>Malacostraca</taxon>
        <taxon>Eumalacostraca</taxon>
        <taxon>Eucarida</taxon>
        <taxon>Decapoda</taxon>
        <taxon>Pleocyemata</taxon>
        <taxon>Brachyura</taxon>
        <taxon>Eubrachyura</taxon>
        <taxon>Portunoidea</taxon>
        <taxon>Portunidae</taxon>
        <taxon>Portuninae</taxon>
        <taxon>Portunus</taxon>
    </lineage>
</organism>